<evidence type="ECO:0000259" key="3">
    <source>
        <dbReference type="Pfam" id="PF09792"/>
    </source>
</evidence>
<evidence type="ECO:0000256" key="1">
    <source>
        <dbReference type="SAM" id="MobiDB-lite"/>
    </source>
</evidence>
<sequence length="262" mass="30073">MSNEQQMYTPLPQDPEETDQSAKKTTIAVRLWMGVIAATTLLNFAFVIYCTYISLALPSYDLSTLEYGNTYIGFETLYNNTVAMEWKPILNKARYIRPITENRPHEVMEVDIDYRLVPDGYLPSSRGRKLMISEQMSTVAQFRTIDWGMERCKLILNIPLVNMSGFMLNPELNRIDVWALESELPSYFKSPTWDNKPARTRLVATFTASPGQRNESPTFPCPATSNYNFEMACSAATPFCHLDLMDVEDNQLILYLEQRQSI</sequence>
<proteinExistence type="predicted"/>
<comment type="caution">
    <text evidence="4">The sequence shown here is derived from an EMBL/GenBank/DDBJ whole genome shotgun (WGS) entry which is preliminary data.</text>
</comment>
<dbReference type="InterPro" id="IPR018620">
    <property type="entry name" value="Ubiquitin3-bd_protein_But2_C"/>
</dbReference>
<dbReference type="Proteomes" id="UP001383192">
    <property type="component" value="Unassembled WGS sequence"/>
</dbReference>
<feature type="transmembrane region" description="Helical" evidence="2">
    <location>
        <begin position="31"/>
        <end position="55"/>
    </location>
</feature>
<evidence type="ECO:0000313" key="5">
    <source>
        <dbReference type="Proteomes" id="UP001383192"/>
    </source>
</evidence>
<dbReference type="EMBL" id="JAYKXP010000205">
    <property type="protein sequence ID" value="KAK7019675.1"/>
    <property type="molecule type" value="Genomic_DNA"/>
</dbReference>
<keyword evidence="5" id="KW-1185">Reference proteome</keyword>
<name>A0AAW0B135_9AGAR</name>
<accession>A0AAW0B135</accession>
<keyword evidence="2" id="KW-0812">Transmembrane</keyword>
<protein>
    <recommendedName>
        <fullName evidence="3">Ubiquitin 3 binding protein But2 C-terminal domain-containing protein</fullName>
    </recommendedName>
</protein>
<evidence type="ECO:0000256" key="2">
    <source>
        <dbReference type="SAM" id="Phobius"/>
    </source>
</evidence>
<evidence type="ECO:0000313" key="4">
    <source>
        <dbReference type="EMBL" id="KAK7019675.1"/>
    </source>
</evidence>
<dbReference type="AlphaFoldDB" id="A0AAW0B135"/>
<feature type="region of interest" description="Disordered" evidence="1">
    <location>
        <begin position="1"/>
        <end position="20"/>
    </location>
</feature>
<keyword evidence="2" id="KW-0472">Membrane</keyword>
<organism evidence="4 5">
    <name type="scientific">Paramarasmius palmivorus</name>
    <dbReference type="NCBI Taxonomy" id="297713"/>
    <lineage>
        <taxon>Eukaryota</taxon>
        <taxon>Fungi</taxon>
        <taxon>Dikarya</taxon>
        <taxon>Basidiomycota</taxon>
        <taxon>Agaricomycotina</taxon>
        <taxon>Agaricomycetes</taxon>
        <taxon>Agaricomycetidae</taxon>
        <taxon>Agaricales</taxon>
        <taxon>Marasmiineae</taxon>
        <taxon>Marasmiaceae</taxon>
        <taxon>Paramarasmius</taxon>
    </lineage>
</organism>
<feature type="domain" description="Ubiquitin 3 binding protein But2 C-terminal" evidence="3">
    <location>
        <begin position="132"/>
        <end position="234"/>
    </location>
</feature>
<gene>
    <name evidence="4" type="ORF">VNI00_018020</name>
</gene>
<keyword evidence="2" id="KW-1133">Transmembrane helix</keyword>
<reference evidence="4 5" key="1">
    <citation type="submission" date="2024-01" db="EMBL/GenBank/DDBJ databases">
        <title>A draft genome for a cacao thread blight-causing isolate of Paramarasmius palmivorus.</title>
        <authorList>
            <person name="Baruah I.K."/>
            <person name="Bukari Y."/>
            <person name="Amoako-Attah I."/>
            <person name="Meinhardt L.W."/>
            <person name="Bailey B.A."/>
            <person name="Cohen S.P."/>
        </authorList>
    </citation>
    <scope>NUCLEOTIDE SEQUENCE [LARGE SCALE GENOMIC DNA]</scope>
    <source>
        <strain evidence="4 5">GH-12</strain>
    </source>
</reference>
<dbReference type="Pfam" id="PF09792">
    <property type="entry name" value="But2"/>
    <property type="match status" value="1"/>
</dbReference>